<dbReference type="Proteomes" id="UP000198891">
    <property type="component" value="Unassembled WGS sequence"/>
</dbReference>
<dbReference type="STRING" id="381665.SAMN05216554_1180"/>
<feature type="domain" description="HTH lacI-type" evidence="4">
    <location>
        <begin position="4"/>
        <end position="58"/>
    </location>
</feature>
<protein>
    <submittedName>
        <fullName evidence="5">Transcriptional regulator, LacI family</fullName>
    </submittedName>
</protein>
<dbReference type="Pfam" id="PF00356">
    <property type="entry name" value="LacI"/>
    <property type="match status" value="1"/>
</dbReference>
<keyword evidence="1" id="KW-0805">Transcription regulation</keyword>
<dbReference type="PANTHER" id="PTHR30146:SF109">
    <property type="entry name" value="HTH-TYPE TRANSCRIPTIONAL REGULATOR GALS"/>
    <property type="match status" value="1"/>
</dbReference>
<evidence type="ECO:0000313" key="6">
    <source>
        <dbReference type="Proteomes" id="UP000198891"/>
    </source>
</evidence>
<name>A0A1H3LYM4_9MICO</name>
<dbReference type="OrthoDB" id="37081at2"/>
<keyword evidence="6" id="KW-1185">Reference proteome</keyword>
<dbReference type="InterPro" id="IPR028082">
    <property type="entry name" value="Peripla_BP_I"/>
</dbReference>
<dbReference type="Pfam" id="PF13377">
    <property type="entry name" value="Peripla_BP_3"/>
    <property type="match status" value="1"/>
</dbReference>
<evidence type="ECO:0000313" key="5">
    <source>
        <dbReference type="EMBL" id="SDY69124.1"/>
    </source>
</evidence>
<evidence type="ECO:0000256" key="3">
    <source>
        <dbReference type="ARBA" id="ARBA00023163"/>
    </source>
</evidence>
<keyword evidence="3" id="KW-0804">Transcription</keyword>
<dbReference type="InterPro" id="IPR010982">
    <property type="entry name" value="Lambda_DNA-bd_dom_sf"/>
</dbReference>
<gene>
    <name evidence="5" type="ORF">SAMN05216554_1180</name>
</gene>
<evidence type="ECO:0000256" key="2">
    <source>
        <dbReference type="ARBA" id="ARBA00023125"/>
    </source>
</evidence>
<sequence length="336" mass="36201">MATANVRDVAALAGVSVGTVSNVLNQSKPVAPDTAKRVLDAIDKLGFIRNDAARQLRVGQSRTVGIMVLDVSNPFFTDIARGVEDTLTTFNRSLILGNSGESASRELSYLDLFEEQRVAGLLITPVGNVLTRLERLRERGSPVVLVDRHENARSFSSVSVDDYRGGQIAAEHLLEVGRTRIAFVGGPRAVLQVAQRSGGAQDAIREHGAVPLRILELDSMRADAGRVGAEQLLALPPAERPDAVFAANDLIALGVLQALTHAGARVPDDIAIIGYDDIYFAANAAIPISSIRQPAWEMGRTATELLMAEIDAPRSTDFRHVVFQPELIVRESTSRP</sequence>
<proteinExistence type="predicted"/>
<dbReference type="SMART" id="SM00354">
    <property type="entry name" value="HTH_LACI"/>
    <property type="match status" value="1"/>
</dbReference>
<dbReference type="SUPFAM" id="SSF53822">
    <property type="entry name" value="Periplasmic binding protein-like I"/>
    <property type="match status" value="1"/>
</dbReference>
<dbReference type="CDD" id="cd01392">
    <property type="entry name" value="HTH_LacI"/>
    <property type="match status" value="1"/>
</dbReference>
<keyword evidence="2" id="KW-0238">DNA-binding</keyword>
<dbReference type="Gene3D" id="3.40.50.2300">
    <property type="match status" value="2"/>
</dbReference>
<accession>A0A1H3LYM4</accession>
<dbReference type="Gene3D" id="1.10.260.40">
    <property type="entry name" value="lambda repressor-like DNA-binding domains"/>
    <property type="match status" value="1"/>
</dbReference>
<evidence type="ECO:0000259" key="4">
    <source>
        <dbReference type="PROSITE" id="PS50932"/>
    </source>
</evidence>
<dbReference type="PANTHER" id="PTHR30146">
    <property type="entry name" value="LACI-RELATED TRANSCRIPTIONAL REPRESSOR"/>
    <property type="match status" value="1"/>
</dbReference>
<dbReference type="PROSITE" id="PS00356">
    <property type="entry name" value="HTH_LACI_1"/>
    <property type="match status" value="1"/>
</dbReference>
<dbReference type="AlphaFoldDB" id="A0A1H3LYM4"/>
<organism evidence="5 6">
    <name type="scientific">Herbiconiux ginsengi</name>
    <dbReference type="NCBI Taxonomy" id="381665"/>
    <lineage>
        <taxon>Bacteria</taxon>
        <taxon>Bacillati</taxon>
        <taxon>Actinomycetota</taxon>
        <taxon>Actinomycetes</taxon>
        <taxon>Micrococcales</taxon>
        <taxon>Microbacteriaceae</taxon>
        <taxon>Herbiconiux</taxon>
    </lineage>
</organism>
<reference evidence="5 6" key="1">
    <citation type="submission" date="2016-10" db="EMBL/GenBank/DDBJ databases">
        <authorList>
            <person name="de Groot N.N."/>
        </authorList>
    </citation>
    <scope>NUCLEOTIDE SEQUENCE [LARGE SCALE GENOMIC DNA]</scope>
    <source>
        <strain evidence="5 6">CGMCC 4.3491</strain>
    </source>
</reference>
<dbReference type="InterPro" id="IPR046335">
    <property type="entry name" value="LacI/GalR-like_sensor"/>
</dbReference>
<dbReference type="PROSITE" id="PS50932">
    <property type="entry name" value="HTH_LACI_2"/>
    <property type="match status" value="1"/>
</dbReference>
<dbReference type="CDD" id="cd06293">
    <property type="entry name" value="PBP1_LacI-like"/>
    <property type="match status" value="1"/>
</dbReference>
<dbReference type="GO" id="GO:0003700">
    <property type="term" value="F:DNA-binding transcription factor activity"/>
    <property type="evidence" value="ECO:0007669"/>
    <property type="project" value="TreeGrafter"/>
</dbReference>
<evidence type="ECO:0000256" key="1">
    <source>
        <dbReference type="ARBA" id="ARBA00023015"/>
    </source>
</evidence>
<dbReference type="RefSeq" id="WP_092550052.1">
    <property type="nucleotide sequence ID" value="NZ_FNPZ01000001.1"/>
</dbReference>
<dbReference type="EMBL" id="FNPZ01000001">
    <property type="protein sequence ID" value="SDY69124.1"/>
    <property type="molecule type" value="Genomic_DNA"/>
</dbReference>
<dbReference type="SUPFAM" id="SSF47413">
    <property type="entry name" value="lambda repressor-like DNA-binding domains"/>
    <property type="match status" value="1"/>
</dbReference>
<dbReference type="GO" id="GO:0000976">
    <property type="term" value="F:transcription cis-regulatory region binding"/>
    <property type="evidence" value="ECO:0007669"/>
    <property type="project" value="TreeGrafter"/>
</dbReference>
<dbReference type="InterPro" id="IPR000843">
    <property type="entry name" value="HTH_LacI"/>
</dbReference>